<proteinExistence type="predicted"/>
<dbReference type="Proteomes" id="UP000614424">
    <property type="component" value="Unassembled WGS sequence"/>
</dbReference>
<reference evidence="1 2" key="1">
    <citation type="submission" date="2020-08" db="EMBL/GenBank/DDBJ databases">
        <title>Bridging the membrane lipid divide: bacteria of the FCB group superphylum have the potential to synthesize archaeal ether lipids.</title>
        <authorList>
            <person name="Villanueva L."/>
            <person name="Von Meijenfeldt F.A.B."/>
            <person name="Westbye A.B."/>
            <person name="Yadav S."/>
            <person name="Hopmans E.C."/>
            <person name="Dutilh B.E."/>
            <person name="Sinninghe Damste J.S."/>
        </authorList>
    </citation>
    <scope>NUCLEOTIDE SEQUENCE [LARGE SCALE GENOMIC DNA]</scope>
    <source>
        <strain evidence="1">NIOZ-UU47</strain>
    </source>
</reference>
<name>A0A8J6NEY1_9BACT</name>
<evidence type="ECO:0000313" key="1">
    <source>
        <dbReference type="EMBL" id="MBC8318085.1"/>
    </source>
</evidence>
<dbReference type="InterPro" id="IPR036280">
    <property type="entry name" value="Multihaem_cyt_sf"/>
</dbReference>
<organism evidence="1 2">
    <name type="scientific">Candidatus Desulfobia pelagia</name>
    <dbReference type="NCBI Taxonomy" id="2841692"/>
    <lineage>
        <taxon>Bacteria</taxon>
        <taxon>Pseudomonadati</taxon>
        <taxon>Thermodesulfobacteriota</taxon>
        <taxon>Desulfobulbia</taxon>
        <taxon>Desulfobulbales</taxon>
        <taxon>Desulfobulbaceae</taxon>
        <taxon>Candidatus Desulfobia</taxon>
    </lineage>
</organism>
<dbReference type="SUPFAM" id="SSF48695">
    <property type="entry name" value="Multiheme cytochromes"/>
    <property type="match status" value="1"/>
</dbReference>
<comment type="caution">
    <text evidence="1">The sequence shown here is derived from an EMBL/GenBank/DDBJ whole genome shotgun (WGS) entry which is preliminary data.</text>
</comment>
<protein>
    <submittedName>
        <fullName evidence="1">Cytochrome C</fullName>
    </submittedName>
</protein>
<sequence>MPQENTGPVHATVEASDCMKCHEDVVFTLAHKGKAHKEICLECHRGHPPADMQIIPECNSCHDEAGQKHFALDNCMGCHVNPHTPLVIKLTRNITTPCLTCHTGQFEQLQEKLSIHSKLACTACHNYHGQIQPCQNCHLPHSDTMDSNSCKKCHMAHQPLVVAYGEDIVSEDCGSCHTEVYGVMSENKTKHRGVTCVSCHYETHGMIPACQKCHGQWPHPTEILNKFTNCRECHGMAHDLMATDYITNVFRK</sequence>
<dbReference type="Gene3D" id="1.10.1130.10">
    <property type="entry name" value="Flavocytochrome C3, Chain A"/>
    <property type="match status" value="1"/>
</dbReference>
<dbReference type="EMBL" id="JACNJZ010000127">
    <property type="protein sequence ID" value="MBC8318085.1"/>
    <property type="molecule type" value="Genomic_DNA"/>
</dbReference>
<evidence type="ECO:0000313" key="2">
    <source>
        <dbReference type="Proteomes" id="UP000614424"/>
    </source>
</evidence>
<dbReference type="AlphaFoldDB" id="A0A8J6NEY1"/>
<gene>
    <name evidence="1" type="ORF">H8E41_09270</name>
</gene>
<accession>A0A8J6NEY1</accession>